<dbReference type="Pfam" id="PF00096">
    <property type="entry name" value="zf-C2H2"/>
    <property type="match status" value="1"/>
</dbReference>
<dbReference type="GO" id="GO:0008270">
    <property type="term" value="F:zinc ion binding"/>
    <property type="evidence" value="ECO:0007669"/>
    <property type="project" value="UniProtKB-KW"/>
</dbReference>
<feature type="domain" description="C2H2-type" evidence="10">
    <location>
        <begin position="22"/>
        <end position="49"/>
    </location>
</feature>
<dbReference type="InterPro" id="IPR036236">
    <property type="entry name" value="Znf_C2H2_sf"/>
</dbReference>
<keyword evidence="8" id="KW-0539">Nucleus</keyword>
<dbReference type="PANTHER" id="PTHR24399">
    <property type="entry name" value="ZINC FINGER AND BTB DOMAIN-CONTAINING"/>
    <property type="match status" value="1"/>
</dbReference>
<evidence type="ECO:0000256" key="6">
    <source>
        <dbReference type="ARBA" id="ARBA00023015"/>
    </source>
</evidence>
<keyword evidence="5" id="KW-0862">Zinc</keyword>
<proteinExistence type="predicted"/>
<dbReference type="InterPro" id="IPR013087">
    <property type="entry name" value="Znf_C2H2_type"/>
</dbReference>
<evidence type="ECO:0000256" key="1">
    <source>
        <dbReference type="ARBA" id="ARBA00004123"/>
    </source>
</evidence>
<reference evidence="11" key="1">
    <citation type="submission" date="2012-04" db="EMBL/GenBank/DDBJ databases">
        <title>The Genome Sequence of Loa loa.</title>
        <authorList>
            <consortium name="The Broad Institute Genome Sequencing Platform"/>
            <consortium name="Broad Institute Genome Sequencing Center for Infectious Disease"/>
            <person name="Nutman T.B."/>
            <person name="Fink D.L."/>
            <person name="Russ C."/>
            <person name="Young S."/>
            <person name="Zeng Q."/>
            <person name="Gargeya S."/>
            <person name="Alvarado L."/>
            <person name="Berlin A."/>
            <person name="Chapman S.B."/>
            <person name="Chen Z."/>
            <person name="Freedman E."/>
            <person name="Gellesch M."/>
            <person name="Goldberg J."/>
            <person name="Griggs A."/>
            <person name="Gujja S."/>
            <person name="Heilman E.R."/>
            <person name="Heiman D."/>
            <person name="Howarth C."/>
            <person name="Mehta T."/>
            <person name="Neiman D."/>
            <person name="Pearson M."/>
            <person name="Roberts A."/>
            <person name="Saif S."/>
            <person name="Shea T."/>
            <person name="Shenoy N."/>
            <person name="Sisk P."/>
            <person name="Stolte C."/>
            <person name="Sykes S."/>
            <person name="White J."/>
            <person name="Yandava C."/>
            <person name="Haas B."/>
            <person name="Henn M.R."/>
            <person name="Nusbaum C."/>
            <person name="Birren B."/>
        </authorList>
    </citation>
    <scope>NUCLEOTIDE SEQUENCE [LARGE SCALE GENOMIC DNA]</scope>
</reference>
<dbReference type="GO" id="GO:0000978">
    <property type="term" value="F:RNA polymerase II cis-regulatory region sequence-specific DNA binding"/>
    <property type="evidence" value="ECO:0007669"/>
    <property type="project" value="TreeGrafter"/>
</dbReference>
<dbReference type="SUPFAM" id="SSF57667">
    <property type="entry name" value="beta-beta-alpha zinc fingers"/>
    <property type="match status" value="1"/>
</dbReference>
<organism evidence="11">
    <name type="scientific">Loa loa</name>
    <name type="common">Eye worm</name>
    <name type="synonym">Filaria loa</name>
    <dbReference type="NCBI Taxonomy" id="7209"/>
    <lineage>
        <taxon>Eukaryota</taxon>
        <taxon>Metazoa</taxon>
        <taxon>Ecdysozoa</taxon>
        <taxon>Nematoda</taxon>
        <taxon>Chromadorea</taxon>
        <taxon>Rhabditida</taxon>
        <taxon>Spirurina</taxon>
        <taxon>Spiruromorpha</taxon>
        <taxon>Filarioidea</taxon>
        <taxon>Onchocercidae</taxon>
        <taxon>Loa</taxon>
    </lineage>
</organism>
<evidence type="ECO:0000313" key="11">
    <source>
        <dbReference type="EMBL" id="EFO14936.1"/>
    </source>
</evidence>
<accession>A0A1S0TJ29</accession>
<keyword evidence="3" id="KW-0677">Repeat</keyword>
<dbReference type="CTD" id="9951050"/>
<evidence type="ECO:0000256" key="3">
    <source>
        <dbReference type="ARBA" id="ARBA00022737"/>
    </source>
</evidence>
<dbReference type="KEGG" id="loa:LOAG_13582"/>
<dbReference type="PROSITE" id="PS50157">
    <property type="entry name" value="ZINC_FINGER_C2H2_2"/>
    <property type="match status" value="1"/>
</dbReference>
<dbReference type="PANTHER" id="PTHR24399:SF70">
    <property type="entry name" value="C2H2-TYPE DOMAIN-CONTAINING PROTEIN"/>
    <property type="match status" value="1"/>
</dbReference>
<dbReference type="Gene3D" id="3.30.160.60">
    <property type="entry name" value="Classic Zinc Finger"/>
    <property type="match status" value="2"/>
</dbReference>
<dbReference type="RefSeq" id="XP_003149134.1">
    <property type="nucleotide sequence ID" value="XM_003149086.1"/>
</dbReference>
<evidence type="ECO:0000256" key="7">
    <source>
        <dbReference type="ARBA" id="ARBA00023163"/>
    </source>
</evidence>
<dbReference type="GeneID" id="9951050"/>
<dbReference type="GO" id="GO:0001227">
    <property type="term" value="F:DNA-binding transcription repressor activity, RNA polymerase II-specific"/>
    <property type="evidence" value="ECO:0007669"/>
    <property type="project" value="TreeGrafter"/>
</dbReference>
<dbReference type="InParanoid" id="A0A1S0TJ29"/>
<dbReference type="EMBL" id="JH712256">
    <property type="protein sequence ID" value="EFO14936.1"/>
    <property type="molecule type" value="Genomic_DNA"/>
</dbReference>
<protein>
    <recommendedName>
        <fullName evidence="10">C2H2-type domain-containing protein</fullName>
    </recommendedName>
</protein>
<keyword evidence="6" id="KW-0805">Transcription regulation</keyword>
<evidence type="ECO:0000256" key="2">
    <source>
        <dbReference type="ARBA" id="ARBA00022723"/>
    </source>
</evidence>
<comment type="subcellular location">
    <subcellularLocation>
        <location evidence="1">Nucleus</location>
    </subcellularLocation>
</comment>
<evidence type="ECO:0000259" key="10">
    <source>
        <dbReference type="PROSITE" id="PS50157"/>
    </source>
</evidence>
<keyword evidence="7" id="KW-0804">Transcription</keyword>
<dbReference type="OrthoDB" id="10014897at2759"/>
<sequence length="59" mass="6909">MNFTRAEYLNGHMAIHAGRKPFSCPKCTANFTTSRNLHRHMKIHTDEKSYPCSEKDERI</sequence>
<dbReference type="SMART" id="SM00355">
    <property type="entry name" value="ZnF_C2H2"/>
    <property type="match status" value="1"/>
</dbReference>
<dbReference type="GO" id="GO:0005654">
    <property type="term" value="C:nucleoplasm"/>
    <property type="evidence" value="ECO:0007669"/>
    <property type="project" value="TreeGrafter"/>
</dbReference>
<dbReference type="FunFam" id="3.30.160.60:FF:002343">
    <property type="entry name" value="Zinc finger protein 33A"/>
    <property type="match status" value="1"/>
</dbReference>
<evidence type="ECO:0000256" key="8">
    <source>
        <dbReference type="ARBA" id="ARBA00023242"/>
    </source>
</evidence>
<dbReference type="PROSITE" id="PS00028">
    <property type="entry name" value="ZINC_FINGER_C2H2_1"/>
    <property type="match status" value="1"/>
</dbReference>
<name>A0A1S0TJ29_LOALO</name>
<evidence type="ECO:0000256" key="9">
    <source>
        <dbReference type="PROSITE-ProRule" id="PRU00042"/>
    </source>
</evidence>
<evidence type="ECO:0000256" key="5">
    <source>
        <dbReference type="ARBA" id="ARBA00022833"/>
    </source>
</evidence>
<evidence type="ECO:0000256" key="4">
    <source>
        <dbReference type="ARBA" id="ARBA00022771"/>
    </source>
</evidence>
<gene>
    <name evidence="11" type="ORF">LOAG_13582</name>
</gene>
<keyword evidence="4 9" id="KW-0863">Zinc-finger</keyword>
<keyword evidence="2" id="KW-0479">Metal-binding</keyword>
<dbReference type="AlphaFoldDB" id="A0A1S0TJ29"/>